<keyword evidence="2" id="KW-1185">Reference proteome</keyword>
<protein>
    <submittedName>
        <fullName evidence="1">Uncharacterized protein</fullName>
    </submittedName>
</protein>
<name>A0ACC2SZK4_9FUNG</name>
<proteinExistence type="predicted"/>
<evidence type="ECO:0000313" key="2">
    <source>
        <dbReference type="Proteomes" id="UP001165960"/>
    </source>
</evidence>
<sequence>MKLFSVIVALVSFSAAQKGLGAKDTLSAESVVMNSTHGESSLGEAPSELKNGTDENTPVKSKKKVEAKPASVDAYPGNRVSGCGGNVVLPVSEVGGYSETPTFDPTREAGDFNTETYAYTESDAARKIPYVPCSLTSNNAYPEKINDPHSPKNSSSKP</sequence>
<gene>
    <name evidence="1" type="ORF">DSO57_1035261</name>
</gene>
<comment type="caution">
    <text evidence="1">The sequence shown here is derived from an EMBL/GenBank/DDBJ whole genome shotgun (WGS) entry which is preliminary data.</text>
</comment>
<reference evidence="1" key="1">
    <citation type="submission" date="2022-04" db="EMBL/GenBank/DDBJ databases">
        <title>Genome of the entomopathogenic fungus Entomophthora muscae.</title>
        <authorList>
            <person name="Elya C."/>
            <person name="Lovett B.R."/>
            <person name="Lee E."/>
            <person name="Macias A.M."/>
            <person name="Hajek A.E."/>
            <person name="De Bivort B.L."/>
            <person name="Kasson M.T."/>
            <person name="De Fine Licht H.H."/>
            <person name="Stajich J.E."/>
        </authorList>
    </citation>
    <scope>NUCLEOTIDE SEQUENCE</scope>
    <source>
        <strain evidence="1">Berkeley</strain>
    </source>
</reference>
<accession>A0ACC2SZK4</accession>
<organism evidence="1 2">
    <name type="scientific">Entomophthora muscae</name>
    <dbReference type="NCBI Taxonomy" id="34485"/>
    <lineage>
        <taxon>Eukaryota</taxon>
        <taxon>Fungi</taxon>
        <taxon>Fungi incertae sedis</taxon>
        <taxon>Zoopagomycota</taxon>
        <taxon>Entomophthoromycotina</taxon>
        <taxon>Entomophthoromycetes</taxon>
        <taxon>Entomophthorales</taxon>
        <taxon>Entomophthoraceae</taxon>
        <taxon>Entomophthora</taxon>
    </lineage>
</organism>
<dbReference type="EMBL" id="QTSX02003858">
    <property type="protein sequence ID" value="KAJ9067824.1"/>
    <property type="molecule type" value="Genomic_DNA"/>
</dbReference>
<evidence type="ECO:0000313" key="1">
    <source>
        <dbReference type="EMBL" id="KAJ9067824.1"/>
    </source>
</evidence>
<dbReference type="Proteomes" id="UP001165960">
    <property type="component" value="Unassembled WGS sequence"/>
</dbReference>